<evidence type="ECO:0000313" key="2">
    <source>
        <dbReference type="Proteomes" id="UP001152888"/>
    </source>
</evidence>
<dbReference type="EMBL" id="CAKOFQ010006858">
    <property type="protein sequence ID" value="CAH1977381.1"/>
    <property type="molecule type" value="Genomic_DNA"/>
</dbReference>
<sequence>MKFIHEIYPGHFSFIVGDYQSSSKGRSNPHCITIYPSYPRRSFARSVQTTNHENSGKTLPLILFPESSMYV</sequence>
<dbReference type="AlphaFoldDB" id="A0A9P0KMZ6"/>
<comment type="caution">
    <text evidence="1">The sequence shown here is derived from an EMBL/GenBank/DDBJ whole genome shotgun (WGS) entry which is preliminary data.</text>
</comment>
<evidence type="ECO:0000313" key="1">
    <source>
        <dbReference type="EMBL" id="CAH1977381.1"/>
    </source>
</evidence>
<protein>
    <submittedName>
        <fullName evidence="1">Uncharacterized protein</fullName>
    </submittedName>
</protein>
<accession>A0A9P0KMZ6</accession>
<reference evidence="1" key="1">
    <citation type="submission" date="2022-03" db="EMBL/GenBank/DDBJ databases">
        <authorList>
            <person name="Sayadi A."/>
        </authorList>
    </citation>
    <scope>NUCLEOTIDE SEQUENCE</scope>
</reference>
<organism evidence="1 2">
    <name type="scientific">Acanthoscelides obtectus</name>
    <name type="common">Bean weevil</name>
    <name type="synonym">Bruchus obtectus</name>
    <dbReference type="NCBI Taxonomy" id="200917"/>
    <lineage>
        <taxon>Eukaryota</taxon>
        <taxon>Metazoa</taxon>
        <taxon>Ecdysozoa</taxon>
        <taxon>Arthropoda</taxon>
        <taxon>Hexapoda</taxon>
        <taxon>Insecta</taxon>
        <taxon>Pterygota</taxon>
        <taxon>Neoptera</taxon>
        <taxon>Endopterygota</taxon>
        <taxon>Coleoptera</taxon>
        <taxon>Polyphaga</taxon>
        <taxon>Cucujiformia</taxon>
        <taxon>Chrysomeloidea</taxon>
        <taxon>Chrysomelidae</taxon>
        <taxon>Bruchinae</taxon>
        <taxon>Bruchini</taxon>
        <taxon>Acanthoscelides</taxon>
    </lineage>
</organism>
<name>A0A9P0KMZ6_ACAOB</name>
<gene>
    <name evidence="1" type="ORF">ACAOBT_LOCUS12620</name>
</gene>
<proteinExistence type="predicted"/>
<dbReference type="Proteomes" id="UP001152888">
    <property type="component" value="Unassembled WGS sequence"/>
</dbReference>
<keyword evidence="2" id="KW-1185">Reference proteome</keyword>